<evidence type="ECO:0000256" key="2">
    <source>
        <dbReference type="ARBA" id="ARBA00022649"/>
    </source>
</evidence>
<accession>A0ABM6LT23</accession>
<reference evidence="3 4" key="1">
    <citation type="submission" date="2017-06" db="EMBL/GenBank/DDBJ databases">
        <title>Complete genome sequence of Idiomarina piscisalsi strain 10PY1A isolated from soil of Soudi Arabia.</title>
        <authorList>
            <person name="Kim M.-C."/>
            <person name="Jung B.K."/>
            <person name="Budiyanto F."/>
            <person name="Nzila A."/>
            <person name="Shin J.-H."/>
        </authorList>
    </citation>
    <scope>NUCLEOTIDE SEQUENCE [LARGE SCALE GENOMIC DNA]</scope>
    <source>
        <strain evidence="3 4">10PY1A</strain>
    </source>
</reference>
<dbReference type="PANTHER" id="PTHR33755">
    <property type="entry name" value="TOXIN PARE1-RELATED"/>
    <property type="match status" value="1"/>
</dbReference>
<dbReference type="InterPro" id="IPR007712">
    <property type="entry name" value="RelE/ParE_toxin"/>
</dbReference>
<name>A0ABM6LT23_9GAMM</name>
<proteinExistence type="inferred from homology"/>
<keyword evidence="4" id="KW-1185">Reference proteome</keyword>
<dbReference type="InterPro" id="IPR035093">
    <property type="entry name" value="RelE/ParE_toxin_dom_sf"/>
</dbReference>
<dbReference type="EMBL" id="CP022133">
    <property type="protein sequence ID" value="ASG65664.1"/>
    <property type="molecule type" value="Genomic_DNA"/>
</dbReference>
<sequence>MVLKIEWKQSAKKDFIAIVEYISQENLLAAEAFIEIIEDSVELLKAHPKAGKIGRVKETLEFVVSSNYIIVYQLSADKLIILALLHAKRQWP</sequence>
<evidence type="ECO:0000313" key="4">
    <source>
        <dbReference type="Proteomes" id="UP000197717"/>
    </source>
</evidence>
<keyword evidence="2" id="KW-1277">Toxin-antitoxin system</keyword>
<protein>
    <submittedName>
        <fullName evidence="3">Type II toxin-antitoxin system mRNA interferase toxin, RelE/StbE family</fullName>
    </submittedName>
</protein>
<dbReference type="NCBIfam" id="TIGR02385">
    <property type="entry name" value="RelE_StbE"/>
    <property type="match status" value="1"/>
</dbReference>
<dbReference type="Pfam" id="PF05016">
    <property type="entry name" value="ParE_toxin"/>
    <property type="match status" value="1"/>
</dbReference>
<gene>
    <name evidence="3" type="ORF">CEW91_05695</name>
</gene>
<organism evidence="3 4">
    <name type="scientific">Idiomarina piscisalsi</name>
    <dbReference type="NCBI Taxonomy" id="1096243"/>
    <lineage>
        <taxon>Bacteria</taxon>
        <taxon>Pseudomonadati</taxon>
        <taxon>Pseudomonadota</taxon>
        <taxon>Gammaproteobacteria</taxon>
        <taxon>Alteromonadales</taxon>
        <taxon>Idiomarinaceae</taxon>
        <taxon>Idiomarina</taxon>
    </lineage>
</organism>
<evidence type="ECO:0000256" key="1">
    <source>
        <dbReference type="ARBA" id="ARBA00006226"/>
    </source>
</evidence>
<dbReference type="InterPro" id="IPR051803">
    <property type="entry name" value="TA_system_RelE-like_toxin"/>
</dbReference>
<dbReference type="Gene3D" id="3.30.2310.20">
    <property type="entry name" value="RelE-like"/>
    <property type="match status" value="1"/>
</dbReference>
<comment type="similarity">
    <text evidence="1">Belongs to the RelE toxin family.</text>
</comment>
<dbReference type="Proteomes" id="UP000197717">
    <property type="component" value="Chromosome"/>
</dbReference>
<evidence type="ECO:0000313" key="3">
    <source>
        <dbReference type="EMBL" id="ASG65664.1"/>
    </source>
</evidence>